<keyword evidence="3" id="KW-1185">Reference proteome</keyword>
<organism evidence="2 3">
    <name type="scientific">Pinctada imbricata</name>
    <name type="common">Atlantic pearl-oyster</name>
    <name type="synonym">Pinctada martensii</name>
    <dbReference type="NCBI Taxonomy" id="66713"/>
    <lineage>
        <taxon>Eukaryota</taxon>
        <taxon>Metazoa</taxon>
        <taxon>Spiralia</taxon>
        <taxon>Lophotrochozoa</taxon>
        <taxon>Mollusca</taxon>
        <taxon>Bivalvia</taxon>
        <taxon>Autobranchia</taxon>
        <taxon>Pteriomorphia</taxon>
        <taxon>Pterioida</taxon>
        <taxon>Pterioidea</taxon>
        <taxon>Pteriidae</taxon>
        <taxon>Pinctada</taxon>
    </lineage>
</organism>
<protein>
    <submittedName>
        <fullName evidence="2">Uncharacterized protein</fullName>
    </submittedName>
</protein>
<dbReference type="Proteomes" id="UP001186944">
    <property type="component" value="Unassembled WGS sequence"/>
</dbReference>
<evidence type="ECO:0000313" key="2">
    <source>
        <dbReference type="EMBL" id="KAK3102301.1"/>
    </source>
</evidence>
<reference evidence="2" key="1">
    <citation type="submission" date="2019-08" db="EMBL/GenBank/DDBJ databases">
        <title>The improved chromosome-level genome for the pearl oyster Pinctada fucata martensii using PacBio sequencing and Hi-C.</title>
        <authorList>
            <person name="Zheng Z."/>
        </authorList>
    </citation>
    <scope>NUCLEOTIDE SEQUENCE</scope>
    <source>
        <strain evidence="2">ZZ-2019</strain>
        <tissue evidence="2">Adductor muscle</tissue>
    </source>
</reference>
<dbReference type="AlphaFoldDB" id="A0AA89C1B3"/>
<comment type="caution">
    <text evidence="2">The sequence shown here is derived from an EMBL/GenBank/DDBJ whole genome shotgun (WGS) entry which is preliminary data.</text>
</comment>
<accession>A0AA89C1B3</accession>
<gene>
    <name evidence="2" type="ORF">FSP39_010350</name>
</gene>
<sequence length="131" mass="15202">MLMELVIKFRETDHLDDLNDFVENEKIQTLSLDDLKKRLDKSLAINVETLEKVFNEELERKSLIMIASLAIEIANKVPSTTTTPKRKLNEATTSSTKKQKDDIDDDKDRLDKRLVHDWEVSENFKPGDFIP</sequence>
<feature type="region of interest" description="Disordered" evidence="1">
    <location>
        <begin position="80"/>
        <end position="106"/>
    </location>
</feature>
<evidence type="ECO:0000256" key="1">
    <source>
        <dbReference type="SAM" id="MobiDB-lite"/>
    </source>
</evidence>
<name>A0AA89C1B3_PINIB</name>
<evidence type="ECO:0000313" key="3">
    <source>
        <dbReference type="Proteomes" id="UP001186944"/>
    </source>
</evidence>
<dbReference type="EMBL" id="VSWD01000005">
    <property type="protein sequence ID" value="KAK3102301.1"/>
    <property type="molecule type" value="Genomic_DNA"/>
</dbReference>
<proteinExistence type="predicted"/>